<dbReference type="Gene3D" id="3.40.50.300">
    <property type="entry name" value="P-loop containing nucleotide triphosphate hydrolases"/>
    <property type="match status" value="2"/>
</dbReference>
<dbReference type="InterPro" id="IPR003439">
    <property type="entry name" value="ABC_transporter-like_ATP-bd"/>
</dbReference>
<dbReference type="CDD" id="cd03216">
    <property type="entry name" value="ABC_Carb_Monos_I"/>
    <property type="match status" value="1"/>
</dbReference>
<dbReference type="KEGG" id="vbh:CMV30_08385"/>
<dbReference type="RefSeq" id="WP_096057686.1">
    <property type="nucleotide sequence ID" value="NZ_CP023344.1"/>
</dbReference>
<keyword evidence="8" id="KW-1278">Translocase</keyword>
<dbReference type="GO" id="GO:0005886">
    <property type="term" value="C:plasma membrane"/>
    <property type="evidence" value="ECO:0007669"/>
    <property type="project" value="UniProtKB-SubCell"/>
</dbReference>
<protein>
    <submittedName>
        <fullName evidence="11">D-xylose ABC transporter ATP-binding protein</fullName>
    </submittedName>
</protein>
<keyword evidence="2" id="KW-0813">Transport</keyword>
<dbReference type="InterPro" id="IPR017871">
    <property type="entry name" value="ABC_transporter-like_CS"/>
</dbReference>
<dbReference type="AlphaFoldDB" id="A0A290QL01"/>
<evidence type="ECO:0000256" key="1">
    <source>
        <dbReference type="ARBA" id="ARBA00004202"/>
    </source>
</evidence>
<dbReference type="PANTHER" id="PTHR43790:SF3">
    <property type="entry name" value="D-ALLOSE IMPORT ATP-BINDING PROTEIN ALSA-RELATED"/>
    <property type="match status" value="1"/>
</dbReference>
<evidence type="ECO:0000313" key="12">
    <source>
        <dbReference type="Proteomes" id="UP000217265"/>
    </source>
</evidence>
<evidence type="ECO:0000259" key="10">
    <source>
        <dbReference type="PROSITE" id="PS50893"/>
    </source>
</evidence>
<name>A0A290QL01_9BACT</name>
<dbReference type="InterPro" id="IPR027417">
    <property type="entry name" value="P-loop_NTPase"/>
</dbReference>
<dbReference type="InterPro" id="IPR003593">
    <property type="entry name" value="AAA+_ATPase"/>
</dbReference>
<keyword evidence="9" id="KW-0472">Membrane</keyword>
<dbReference type="InterPro" id="IPR050107">
    <property type="entry name" value="ABC_carbohydrate_import_ATPase"/>
</dbReference>
<evidence type="ECO:0000313" key="11">
    <source>
        <dbReference type="EMBL" id="ATC66058.1"/>
    </source>
</evidence>
<dbReference type="FunFam" id="3.40.50.300:FF:000127">
    <property type="entry name" value="Ribose import ATP-binding protein RbsA"/>
    <property type="match status" value="1"/>
</dbReference>
<evidence type="ECO:0000256" key="3">
    <source>
        <dbReference type="ARBA" id="ARBA00022475"/>
    </source>
</evidence>
<keyword evidence="6" id="KW-0547">Nucleotide-binding</keyword>
<evidence type="ECO:0000256" key="6">
    <source>
        <dbReference type="ARBA" id="ARBA00022741"/>
    </source>
</evidence>
<dbReference type="CDD" id="cd03215">
    <property type="entry name" value="ABC_Carb_Monos_II"/>
    <property type="match status" value="1"/>
</dbReference>
<evidence type="ECO:0000256" key="9">
    <source>
        <dbReference type="ARBA" id="ARBA00023136"/>
    </source>
</evidence>
<gene>
    <name evidence="11" type="ORF">CMV30_08385</name>
</gene>
<dbReference type="Pfam" id="PF00005">
    <property type="entry name" value="ABC_tran"/>
    <property type="match status" value="2"/>
</dbReference>
<keyword evidence="7 11" id="KW-0067">ATP-binding</keyword>
<dbReference type="PROSITE" id="PS00211">
    <property type="entry name" value="ABC_TRANSPORTER_1"/>
    <property type="match status" value="1"/>
</dbReference>
<sequence length="516" mass="55701">MTASTDVLLEATGITITFPGVRALDGVSIRVRAGRLLALLGENGAGKSTLMNVLSGVFPPDAGTISLGNGESVRFASPHAAQTRGIGIVHQELNLVPGLNVAENIWLGREPRTSAGFIDYRRLNADTAAILARLDLKVSPVTLVGDLRVGQQQLVEIGKALSANARVLILDEPTSSLSAHEVEVLFNVIAELKKQHVGLVYITHKFEELARLCDDVVIMRDGRVVGEIPYEGLTRERIVQLMAGRESKDVFQKSSFEPGAELLKIENLSLAGSTSGSTGRRLLVNNVSLTLRRREVLGIFGLVGAGRTEFLETIFGLHPGRTNGNISVGGKPASFRSPADAIRAGLALAPEDRKRDGLILPMSVAANASLASLRRTLRGGFVSRRKESDYLIPYVDRFRVKTPSLDQLIVNLSGGNQQKVILAKWLATDPKIMLLDEPTRGIDVNAKREIYAFIDELARNGLGLIVVSSELPEVLALSDRILVMCEGRKTAEFTRAEATPERVLHAALPDRAALAS</sequence>
<dbReference type="Proteomes" id="UP000217265">
    <property type="component" value="Chromosome"/>
</dbReference>
<feature type="domain" description="ABC transporter" evidence="10">
    <location>
        <begin position="9"/>
        <end position="246"/>
    </location>
</feature>
<dbReference type="PROSITE" id="PS50893">
    <property type="entry name" value="ABC_TRANSPORTER_2"/>
    <property type="match status" value="2"/>
</dbReference>
<dbReference type="EMBL" id="CP023344">
    <property type="protein sequence ID" value="ATC66058.1"/>
    <property type="molecule type" value="Genomic_DNA"/>
</dbReference>
<evidence type="ECO:0000256" key="8">
    <source>
        <dbReference type="ARBA" id="ARBA00022967"/>
    </source>
</evidence>
<dbReference type="PANTHER" id="PTHR43790">
    <property type="entry name" value="CARBOHYDRATE TRANSPORT ATP-BINDING PROTEIN MG119-RELATED"/>
    <property type="match status" value="1"/>
</dbReference>
<dbReference type="GO" id="GO:0016887">
    <property type="term" value="F:ATP hydrolysis activity"/>
    <property type="evidence" value="ECO:0007669"/>
    <property type="project" value="InterPro"/>
</dbReference>
<evidence type="ECO:0000256" key="7">
    <source>
        <dbReference type="ARBA" id="ARBA00022840"/>
    </source>
</evidence>
<proteinExistence type="predicted"/>
<evidence type="ECO:0000256" key="2">
    <source>
        <dbReference type="ARBA" id="ARBA00022448"/>
    </source>
</evidence>
<evidence type="ECO:0000256" key="4">
    <source>
        <dbReference type="ARBA" id="ARBA00022597"/>
    </source>
</evidence>
<keyword evidence="5" id="KW-0677">Repeat</keyword>
<keyword evidence="4" id="KW-0762">Sugar transport</keyword>
<comment type="subcellular location">
    <subcellularLocation>
        <location evidence="1">Cell membrane</location>
        <topology evidence="1">Peripheral membrane protein</topology>
    </subcellularLocation>
</comment>
<keyword evidence="12" id="KW-1185">Reference proteome</keyword>
<dbReference type="OrthoDB" id="9766104at2"/>
<feature type="domain" description="ABC transporter" evidence="10">
    <location>
        <begin position="263"/>
        <end position="511"/>
    </location>
</feature>
<dbReference type="SUPFAM" id="SSF52540">
    <property type="entry name" value="P-loop containing nucleoside triphosphate hydrolases"/>
    <property type="match status" value="2"/>
</dbReference>
<organism evidence="11 12">
    <name type="scientific">Nibricoccus aquaticus</name>
    <dbReference type="NCBI Taxonomy" id="2576891"/>
    <lineage>
        <taxon>Bacteria</taxon>
        <taxon>Pseudomonadati</taxon>
        <taxon>Verrucomicrobiota</taxon>
        <taxon>Opitutia</taxon>
        <taxon>Opitutales</taxon>
        <taxon>Opitutaceae</taxon>
        <taxon>Nibricoccus</taxon>
    </lineage>
</organism>
<dbReference type="GO" id="GO:0005524">
    <property type="term" value="F:ATP binding"/>
    <property type="evidence" value="ECO:0007669"/>
    <property type="project" value="UniProtKB-KW"/>
</dbReference>
<accession>A0A290QL01</accession>
<dbReference type="SMART" id="SM00382">
    <property type="entry name" value="AAA"/>
    <property type="match status" value="2"/>
</dbReference>
<keyword evidence="3" id="KW-1003">Cell membrane</keyword>
<evidence type="ECO:0000256" key="5">
    <source>
        <dbReference type="ARBA" id="ARBA00022737"/>
    </source>
</evidence>
<reference evidence="11 12" key="1">
    <citation type="submission" date="2017-09" db="EMBL/GenBank/DDBJ databases">
        <title>Complete genome sequence of Verrucomicrobial strain HZ-65, isolated from freshwater.</title>
        <authorList>
            <person name="Choi A."/>
        </authorList>
    </citation>
    <scope>NUCLEOTIDE SEQUENCE [LARGE SCALE GENOMIC DNA]</scope>
    <source>
        <strain evidence="11 12">HZ-65</strain>
    </source>
</reference>